<gene>
    <name evidence="3" type="ORF">QY95_00599</name>
</gene>
<feature type="active site" description="Proton acceptor" evidence="2">
    <location>
        <position position="127"/>
    </location>
</feature>
<name>A0A0F5IEE1_BACTR</name>
<keyword evidence="1 2" id="KW-0378">Hydrolase</keyword>
<dbReference type="GO" id="GO:0008664">
    <property type="term" value="F:RNA 2',3'-cyclic 3'-phosphodiesterase activity"/>
    <property type="evidence" value="ECO:0007669"/>
    <property type="project" value="UniProtKB-EC"/>
</dbReference>
<dbReference type="InterPro" id="IPR009097">
    <property type="entry name" value="Cyclic_Pdiesterase"/>
</dbReference>
<keyword evidence="4" id="KW-1185">Reference proteome</keyword>
<dbReference type="GO" id="GO:0016874">
    <property type="term" value="F:ligase activity"/>
    <property type="evidence" value="ECO:0007669"/>
    <property type="project" value="UniProtKB-KW"/>
</dbReference>
<dbReference type="EMBL" id="JWIR02000002">
    <property type="protein sequence ID" value="KKB43517.1"/>
    <property type="molecule type" value="Genomic_DNA"/>
</dbReference>
<dbReference type="SUPFAM" id="SSF55144">
    <property type="entry name" value="LigT-like"/>
    <property type="match status" value="1"/>
</dbReference>
<feature type="short sequence motif" description="HXTX 2" evidence="2">
    <location>
        <begin position="127"/>
        <end position="130"/>
    </location>
</feature>
<comment type="caution">
    <text evidence="3">The sequence shown here is derived from an EMBL/GenBank/DDBJ whole genome shotgun (WGS) entry which is preliminary data.</text>
</comment>
<feature type="active site" description="Proton donor" evidence="2">
    <location>
        <position position="41"/>
    </location>
</feature>
<dbReference type="HAMAP" id="MF_01940">
    <property type="entry name" value="RNA_CPDase"/>
    <property type="match status" value="1"/>
</dbReference>
<reference evidence="3" key="1">
    <citation type="submission" date="2015-02" db="EMBL/GenBank/DDBJ databases">
        <title>Genome Assembly of Bacillaceae bacterium MTCC 8252.</title>
        <authorList>
            <person name="Verma A."/>
            <person name="Khatri I."/>
            <person name="Mual P."/>
            <person name="Subramanian S."/>
            <person name="Krishnamurthi S."/>
        </authorList>
    </citation>
    <scope>NUCLEOTIDE SEQUENCE [LARGE SCALE GENOMIC DNA]</scope>
    <source>
        <strain evidence="3">MTCC 8252</strain>
    </source>
</reference>
<feature type="short sequence motif" description="HXTX 1" evidence="2">
    <location>
        <begin position="41"/>
        <end position="44"/>
    </location>
</feature>
<evidence type="ECO:0000313" key="4">
    <source>
        <dbReference type="Proteomes" id="UP000031563"/>
    </source>
</evidence>
<dbReference type="STRING" id="1221996.QY95_00599"/>
<evidence type="ECO:0000256" key="1">
    <source>
        <dbReference type="ARBA" id="ARBA00022801"/>
    </source>
</evidence>
<comment type="catalytic activity">
    <reaction evidence="2">
        <text>a 3'-end 2',3'-cyclophospho-ribonucleotide-RNA + H2O = a 3'-end 2'-phospho-ribonucleotide-RNA + H(+)</text>
        <dbReference type="Rhea" id="RHEA:11828"/>
        <dbReference type="Rhea" id="RHEA-COMP:10464"/>
        <dbReference type="Rhea" id="RHEA-COMP:17353"/>
        <dbReference type="ChEBI" id="CHEBI:15377"/>
        <dbReference type="ChEBI" id="CHEBI:15378"/>
        <dbReference type="ChEBI" id="CHEBI:83064"/>
        <dbReference type="ChEBI" id="CHEBI:173113"/>
        <dbReference type="EC" id="3.1.4.58"/>
    </reaction>
</comment>
<dbReference type="Gene3D" id="3.90.1140.10">
    <property type="entry name" value="Cyclic phosphodiesterase"/>
    <property type="match status" value="1"/>
</dbReference>
<dbReference type="RefSeq" id="WP_040048187.1">
    <property type="nucleotide sequence ID" value="NZ_JWIR02000002.1"/>
</dbReference>
<dbReference type="NCBIfam" id="TIGR02258">
    <property type="entry name" value="2_5_ligase"/>
    <property type="match status" value="1"/>
</dbReference>
<evidence type="ECO:0000313" key="3">
    <source>
        <dbReference type="EMBL" id="KKB43517.1"/>
    </source>
</evidence>
<dbReference type="Pfam" id="PF13563">
    <property type="entry name" value="2_5_RNA_ligase2"/>
    <property type="match status" value="1"/>
</dbReference>
<proteinExistence type="inferred from homology"/>
<dbReference type="PANTHER" id="PTHR35561:SF1">
    <property type="entry name" value="RNA 2',3'-CYCLIC PHOSPHODIESTERASE"/>
    <property type="match status" value="1"/>
</dbReference>
<comment type="function">
    <text evidence="2">Hydrolyzes RNA 2',3'-cyclic phosphodiester to an RNA 2'-phosphomonoester.</text>
</comment>
<accession>A0A0F5IEE1</accession>
<comment type="similarity">
    <text evidence="2">Belongs to the 2H phosphoesterase superfamily. ThpR family.</text>
</comment>
<dbReference type="PANTHER" id="PTHR35561">
    <property type="entry name" value="RNA 2',3'-CYCLIC PHOSPHODIESTERASE"/>
    <property type="match status" value="1"/>
</dbReference>
<dbReference type="GO" id="GO:0004113">
    <property type="term" value="F:2',3'-cyclic-nucleotide 3'-phosphodiesterase activity"/>
    <property type="evidence" value="ECO:0007669"/>
    <property type="project" value="InterPro"/>
</dbReference>
<sequence length="177" mass="20806">MKRNHFFYALPLPAEVKRELYEFVQNKELPFSRFVHQEDLHLTLAFLGAAEEDKLNASIELVAEAIQQIDPFPLSIHSLGWFGKKTSPRIFWAGVKEEEQLYTLQKKVYEACRQAGFELDRKPFRPHITVARKWKGEVPFELPADAFEKNFLTNSVVLYETHLDKLPKYKVKHQFEL</sequence>
<keyword evidence="3" id="KW-0436">Ligase</keyword>
<dbReference type="AlphaFoldDB" id="A0A0F5IEE1"/>
<protein>
    <recommendedName>
        <fullName evidence="2">RNA 2',3'-cyclic phosphodiesterase</fullName>
        <shortName evidence="2">RNA 2',3'-CPDase</shortName>
        <ecNumber evidence="2">3.1.4.58</ecNumber>
    </recommendedName>
</protein>
<dbReference type="Proteomes" id="UP000031563">
    <property type="component" value="Unassembled WGS sequence"/>
</dbReference>
<dbReference type="EC" id="3.1.4.58" evidence="2"/>
<evidence type="ECO:0000256" key="2">
    <source>
        <dbReference type="HAMAP-Rule" id="MF_01940"/>
    </source>
</evidence>
<dbReference type="OrthoDB" id="9789350at2"/>
<organism evidence="3 4">
    <name type="scientific">Bacillus thermotolerans</name>
    <name type="common">Quasibacillus thermotolerans</name>
    <dbReference type="NCBI Taxonomy" id="1221996"/>
    <lineage>
        <taxon>Bacteria</taxon>
        <taxon>Bacillati</taxon>
        <taxon>Bacillota</taxon>
        <taxon>Bacilli</taxon>
        <taxon>Bacillales</taxon>
        <taxon>Bacillaceae</taxon>
        <taxon>Bacillus</taxon>
    </lineage>
</organism>
<dbReference type="InterPro" id="IPR004175">
    <property type="entry name" value="RNA_CPDase"/>
</dbReference>